<dbReference type="InterPro" id="IPR027417">
    <property type="entry name" value="P-loop_NTPase"/>
</dbReference>
<reference evidence="2 3" key="1">
    <citation type="submission" date="2016-10" db="EMBL/GenBank/DDBJ databases">
        <authorList>
            <person name="de Groot N.N."/>
        </authorList>
    </citation>
    <scope>NUCLEOTIDE SEQUENCE [LARGE SCALE GENOMIC DNA]</scope>
    <source>
        <strain evidence="2 3">DSM 16077</strain>
    </source>
</reference>
<dbReference type="EMBL" id="FNHG01000004">
    <property type="protein sequence ID" value="SDM01809.1"/>
    <property type="molecule type" value="Genomic_DNA"/>
</dbReference>
<organism evidence="2 3">
    <name type="scientific">Maricaulis salignorans</name>
    <dbReference type="NCBI Taxonomy" id="144026"/>
    <lineage>
        <taxon>Bacteria</taxon>
        <taxon>Pseudomonadati</taxon>
        <taxon>Pseudomonadota</taxon>
        <taxon>Alphaproteobacteria</taxon>
        <taxon>Maricaulales</taxon>
        <taxon>Maricaulaceae</taxon>
        <taxon>Maricaulis</taxon>
    </lineage>
</organism>
<protein>
    <submittedName>
        <fullName evidence="2">Sulfotransferase family protein</fullName>
    </submittedName>
</protein>
<dbReference type="PANTHER" id="PTHR12788:SF10">
    <property type="entry name" value="PROTEIN-TYROSINE SULFOTRANSFERASE"/>
    <property type="match status" value="1"/>
</dbReference>
<dbReference type="RefSeq" id="WP_091767613.1">
    <property type="nucleotide sequence ID" value="NZ_FNHG01000004.1"/>
</dbReference>
<proteinExistence type="predicted"/>
<dbReference type="Proteomes" id="UP000199759">
    <property type="component" value="Unassembled WGS sequence"/>
</dbReference>
<evidence type="ECO:0000313" key="3">
    <source>
        <dbReference type="Proteomes" id="UP000199759"/>
    </source>
</evidence>
<keyword evidence="3" id="KW-1185">Reference proteome</keyword>
<dbReference type="AlphaFoldDB" id="A0A1G9PSW8"/>
<evidence type="ECO:0000256" key="1">
    <source>
        <dbReference type="ARBA" id="ARBA00022679"/>
    </source>
</evidence>
<sequence>MATPGELRNQAIAALKARDRPACLAALTRLNALESDTALPWQALARMADALNACDLAQTLSARALAQGPGQLADHLTHLALMAKCGQVEPALDRARALRPAHGDPPSLNHLIGVLAAQMGENDAAIEALRAALEQAPLSGASWIILVSAKPVTADDADYRRLASLRPDFAGQPPEVHASLLFALAKCRHDIGAHDDAFRDYQAGAAIMQTLRPCQSGAASALARQVIHEFDRAETGLRPSQCRSDRPILVTGLPRSGTTLVEQILTSHPAISGGGELNLLSAALAPVGQLSMAAARRFEAADRGGWTGIGNTYLDMLTARFGPEGRIVDKSLNTAPMTGLIRHVLPDAPIIWIRRTPEDAALSCFRTWFSQGMEWSWSLTDIAAKFRAEDRLYHHWAGLYGEAILTVEYEALIAEPAAQIARMLAHCKLDAHPGLEAFHQTRRAVTTASRAQVRQALHAGSIGSARHYRQQMEVFRTAYRGDR</sequence>
<dbReference type="STRING" id="144026.SAMN04488568_10417"/>
<dbReference type="SUPFAM" id="SSF48452">
    <property type="entry name" value="TPR-like"/>
    <property type="match status" value="1"/>
</dbReference>
<accession>A0A1G9PSW8</accession>
<dbReference type="InterPro" id="IPR026634">
    <property type="entry name" value="TPST-like"/>
</dbReference>
<dbReference type="Gene3D" id="1.25.40.10">
    <property type="entry name" value="Tetratricopeptide repeat domain"/>
    <property type="match status" value="1"/>
</dbReference>
<evidence type="ECO:0000313" key="2">
    <source>
        <dbReference type="EMBL" id="SDM01809.1"/>
    </source>
</evidence>
<dbReference type="Pfam" id="PF13469">
    <property type="entry name" value="Sulfotransfer_3"/>
    <property type="match status" value="1"/>
</dbReference>
<dbReference type="SUPFAM" id="SSF52540">
    <property type="entry name" value="P-loop containing nucleoside triphosphate hydrolases"/>
    <property type="match status" value="1"/>
</dbReference>
<gene>
    <name evidence="2" type="ORF">SAMN04488568_10417</name>
</gene>
<dbReference type="InterPro" id="IPR011990">
    <property type="entry name" value="TPR-like_helical_dom_sf"/>
</dbReference>
<dbReference type="GO" id="GO:0008476">
    <property type="term" value="F:protein-tyrosine sulfotransferase activity"/>
    <property type="evidence" value="ECO:0007669"/>
    <property type="project" value="InterPro"/>
</dbReference>
<dbReference type="Gene3D" id="3.40.50.300">
    <property type="entry name" value="P-loop containing nucleotide triphosphate hydrolases"/>
    <property type="match status" value="1"/>
</dbReference>
<dbReference type="PANTHER" id="PTHR12788">
    <property type="entry name" value="PROTEIN-TYROSINE SULFOTRANSFERASE 2"/>
    <property type="match status" value="1"/>
</dbReference>
<name>A0A1G9PSW8_9PROT</name>
<keyword evidence="1 2" id="KW-0808">Transferase</keyword>
<dbReference type="OrthoDB" id="9800698at2"/>